<accession>A0AA40DXN1</accession>
<keyword evidence="4" id="KW-1185">Reference proteome</keyword>
<dbReference type="GO" id="GO:0005975">
    <property type="term" value="P:carbohydrate metabolic process"/>
    <property type="evidence" value="ECO:0007669"/>
    <property type="project" value="InterPro"/>
</dbReference>
<dbReference type="Gene3D" id="2.60.120.200">
    <property type="match status" value="1"/>
</dbReference>
<keyword evidence="1" id="KW-0732">Signal</keyword>
<dbReference type="EMBL" id="JAUKUA010000004">
    <property type="protein sequence ID" value="KAK0715458.1"/>
    <property type="molecule type" value="Genomic_DNA"/>
</dbReference>
<dbReference type="InterPro" id="IPR000757">
    <property type="entry name" value="Beta-glucanase-like"/>
</dbReference>
<reference evidence="3" key="1">
    <citation type="submission" date="2023-06" db="EMBL/GenBank/DDBJ databases">
        <title>Genome-scale phylogeny and comparative genomics of the fungal order Sordariales.</title>
        <authorList>
            <consortium name="Lawrence Berkeley National Laboratory"/>
            <person name="Hensen N."/>
            <person name="Bonometti L."/>
            <person name="Westerberg I."/>
            <person name="Brannstrom I.O."/>
            <person name="Guillou S."/>
            <person name="Cros-Aarteil S."/>
            <person name="Calhoun S."/>
            <person name="Haridas S."/>
            <person name="Kuo A."/>
            <person name="Mondo S."/>
            <person name="Pangilinan J."/>
            <person name="Riley R."/>
            <person name="Labutti K."/>
            <person name="Andreopoulos B."/>
            <person name="Lipzen A."/>
            <person name="Chen C."/>
            <person name="Yanf M."/>
            <person name="Daum C."/>
            <person name="Ng V."/>
            <person name="Clum A."/>
            <person name="Steindorff A."/>
            <person name="Ohm R."/>
            <person name="Martin F."/>
            <person name="Silar P."/>
            <person name="Natvig D."/>
            <person name="Lalanne C."/>
            <person name="Gautier V."/>
            <person name="Ament-Velasquez S.L."/>
            <person name="Kruys A."/>
            <person name="Hutchinson M.I."/>
            <person name="Powell A.J."/>
            <person name="Barry K."/>
            <person name="Miller A.N."/>
            <person name="Grigoriev I.V."/>
            <person name="Debuchy R."/>
            <person name="Gladieux P."/>
            <person name="Thoren M.H."/>
            <person name="Johannesson H."/>
        </authorList>
    </citation>
    <scope>NUCLEOTIDE SEQUENCE</scope>
    <source>
        <strain evidence="3">SMH4607-1</strain>
    </source>
</reference>
<name>A0AA40DXN1_9PEZI</name>
<dbReference type="PROSITE" id="PS51762">
    <property type="entry name" value="GH16_2"/>
    <property type="match status" value="1"/>
</dbReference>
<proteinExistence type="predicted"/>
<dbReference type="SUPFAM" id="SSF49899">
    <property type="entry name" value="Concanavalin A-like lectins/glucanases"/>
    <property type="match status" value="1"/>
</dbReference>
<organism evidence="3 4">
    <name type="scientific">Lasiosphaeris hirsuta</name>
    <dbReference type="NCBI Taxonomy" id="260670"/>
    <lineage>
        <taxon>Eukaryota</taxon>
        <taxon>Fungi</taxon>
        <taxon>Dikarya</taxon>
        <taxon>Ascomycota</taxon>
        <taxon>Pezizomycotina</taxon>
        <taxon>Sordariomycetes</taxon>
        <taxon>Sordariomycetidae</taxon>
        <taxon>Sordariales</taxon>
        <taxon>Lasiosphaeriaceae</taxon>
        <taxon>Lasiosphaeris</taxon>
    </lineage>
</organism>
<evidence type="ECO:0000313" key="4">
    <source>
        <dbReference type="Proteomes" id="UP001172102"/>
    </source>
</evidence>
<dbReference type="Pfam" id="PF26113">
    <property type="entry name" value="GH16_XgeA"/>
    <property type="match status" value="1"/>
</dbReference>
<gene>
    <name evidence="3" type="ORF">B0H67DRAFT_514516</name>
</gene>
<feature type="domain" description="GH16" evidence="2">
    <location>
        <begin position="23"/>
        <end position="289"/>
    </location>
</feature>
<feature type="signal peptide" evidence="1">
    <location>
        <begin position="1"/>
        <end position="19"/>
    </location>
</feature>
<protein>
    <submittedName>
        <fullName evidence="3">Concanavalin A-like lectin/glucanase domain-containing protein</fullName>
    </submittedName>
</protein>
<evidence type="ECO:0000256" key="1">
    <source>
        <dbReference type="SAM" id="SignalP"/>
    </source>
</evidence>
<feature type="chain" id="PRO_5041461296" evidence="1">
    <location>
        <begin position="20"/>
        <end position="304"/>
    </location>
</feature>
<dbReference type="CDD" id="cd02182">
    <property type="entry name" value="GH16_Strep_laminarinase_like"/>
    <property type="match status" value="1"/>
</dbReference>
<dbReference type="InterPro" id="IPR050546">
    <property type="entry name" value="Glycosyl_Hydrlase_16"/>
</dbReference>
<sequence length="304" mass="32918">MHFIHPTLLATLLPPLASAWDPPNYDGYRIQWADNFGGGGGSLPSQNNWNIIDGNLGVNNELQTYRANPHQVQLSGGSTLQLVPWRDGSVSGGWTSGRIESKYTFTPAAGARTIAEAQIRFGPNPVETKRGIWPAFWLLGDSLRHFGGWPACGEIDVMETVNGLLTGYGTAHCDVTPGGACNEPTGRGGSVGIPNQDFQRWRVVWDRTAGGWQAESVTWFFNDQLFHQITGGQIGNPDVWASLAQRPMYFLLNVAVGGNWPGYPDGNTRDGYGSMMEVGYVALYTSGQARGSGQSQIPLNMLGS</sequence>
<dbReference type="PANTHER" id="PTHR10963">
    <property type="entry name" value="GLYCOSYL HYDROLASE-RELATED"/>
    <property type="match status" value="1"/>
</dbReference>
<dbReference type="PANTHER" id="PTHR10963:SF60">
    <property type="entry name" value="GRAM-NEGATIVE BACTERIA-BINDING PROTEIN 1-RELATED"/>
    <property type="match status" value="1"/>
</dbReference>
<comment type="caution">
    <text evidence="3">The sequence shown here is derived from an EMBL/GenBank/DDBJ whole genome shotgun (WGS) entry which is preliminary data.</text>
</comment>
<dbReference type="GO" id="GO:0004553">
    <property type="term" value="F:hydrolase activity, hydrolyzing O-glycosyl compounds"/>
    <property type="evidence" value="ECO:0007669"/>
    <property type="project" value="InterPro"/>
</dbReference>
<dbReference type="Proteomes" id="UP001172102">
    <property type="component" value="Unassembled WGS sequence"/>
</dbReference>
<evidence type="ECO:0000313" key="3">
    <source>
        <dbReference type="EMBL" id="KAK0715458.1"/>
    </source>
</evidence>
<dbReference type="InterPro" id="IPR013320">
    <property type="entry name" value="ConA-like_dom_sf"/>
</dbReference>
<evidence type="ECO:0000259" key="2">
    <source>
        <dbReference type="PROSITE" id="PS51762"/>
    </source>
</evidence>
<dbReference type="AlphaFoldDB" id="A0AA40DXN1"/>